<dbReference type="SMART" id="SM00316">
    <property type="entry name" value="S1"/>
    <property type="match status" value="3"/>
</dbReference>
<dbReference type="InterPro" id="IPR050437">
    <property type="entry name" value="Ribos_protein_bS1-like"/>
</dbReference>
<dbReference type="EMBL" id="DQ325540">
    <property type="protein sequence ID" value="ABD96378.1"/>
    <property type="molecule type" value="Genomic_DNA"/>
</dbReference>
<organism evidence="6">
    <name type="scientific">uncultured marine type-A Synechococcus GOM 3O12</name>
    <dbReference type="NCBI Taxonomy" id="364151"/>
    <lineage>
        <taxon>Bacteria</taxon>
        <taxon>Bacillati</taxon>
        <taxon>Cyanobacteriota</taxon>
        <taxon>Cyanophyceae</taxon>
        <taxon>Synechococcales</taxon>
        <taxon>Synechococcaceae</taxon>
        <taxon>Synechococcus</taxon>
        <taxon>environmental samples</taxon>
    </lineage>
</organism>
<dbReference type="PANTHER" id="PTHR10724">
    <property type="entry name" value="30S RIBOSOMAL PROTEIN S1"/>
    <property type="match status" value="1"/>
</dbReference>
<dbReference type="PRINTS" id="PR00681">
    <property type="entry name" value="RIBOSOMALS1"/>
</dbReference>
<dbReference type="PANTHER" id="PTHR10724:SF7">
    <property type="entry name" value="SMALL RIBOSOMAL SUBUNIT PROTEIN BS1C"/>
    <property type="match status" value="1"/>
</dbReference>
<keyword evidence="3" id="KW-0687">Ribonucleoprotein</keyword>
<sequence>MAAAGSSQPNRPKAPRAAATPPLQVMKINRKEEQEQLQREAAEARAAAEAAAEKARLLEEKAGLVGPPRSTSNEADEDRFDMGAIEGMTMADLMGAPEQAPRRRNESKPRSVDDFDFDEEAFLAALDENAPIGTTGDVVEGTVIGLESDGIYVDIGGKAPGFMPKSEAGLGVITNLSERFPKGLRVQVLVTREQNADGMVTISCRALELRKSWDKVKEFEKEGKVVQVVVNGFNRGGVTCDLEGLRGFIPRSQLEDGENHQELVGKTLGVAFIEVNSETRKLVLSQKRAAVAARFQELEVGQLVEGVVAAVKPYGLFIDLGGISGLLHQSAITNGSLRSIREVFDQGERVQALITELDPGRGRIGLNTALLEGPPGELLVEKDKVMAEASDRASRAQNTLKQREQDAG</sequence>
<dbReference type="Gene3D" id="2.40.50.140">
    <property type="entry name" value="Nucleic acid-binding proteins"/>
    <property type="match status" value="3"/>
</dbReference>
<dbReference type="InterPro" id="IPR035104">
    <property type="entry name" value="Ribosomal_protein_S1-like"/>
</dbReference>
<feature type="compositionally biased region" description="Basic and acidic residues" evidence="4">
    <location>
        <begin position="29"/>
        <end position="43"/>
    </location>
</feature>
<evidence type="ECO:0000313" key="6">
    <source>
        <dbReference type="EMBL" id="ABD96378.1"/>
    </source>
</evidence>
<evidence type="ECO:0000256" key="4">
    <source>
        <dbReference type="SAM" id="MobiDB-lite"/>
    </source>
</evidence>
<feature type="region of interest" description="Disordered" evidence="4">
    <location>
        <begin position="1"/>
        <end position="50"/>
    </location>
</feature>
<keyword evidence="2 6" id="KW-0689">Ribosomal protein</keyword>
<feature type="domain" description="S1 motif" evidence="5">
    <location>
        <begin position="136"/>
        <end position="205"/>
    </location>
</feature>
<dbReference type="Pfam" id="PF00575">
    <property type="entry name" value="S1"/>
    <property type="match status" value="3"/>
</dbReference>
<name>Q0QKF1_9SYNE</name>
<dbReference type="SUPFAM" id="SSF50249">
    <property type="entry name" value="Nucleic acid-binding proteins"/>
    <property type="match status" value="3"/>
</dbReference>
<reference evidence="6" key="1">
    <citation type="journal article" date="2006" name="Mar. Ecol. Prog. Ser.">
        <title>Gene diversity and organization in rbcL-containing genome fragments from uncultivated Synechococcus in the Gulf of Mexico.</title>
        <authorList>
            <person name="John D.E."/>
            <person name="Wawrik B."/>
            <person name="Tabita F.R."/>
            <person name="Paul J.H."/>
        </authorList>
    </citation>
    <scope>NUCLEOTIDE SEQUENCE</scope>
</reference>
<comment type="similarity">
    <text evidence="1">Belongs to the bacterial ribosomal protein bS1 family.</text>
</comment>
<feature type="domain" description="S1 motif" evidence="5">
    <location>
        <begin position="223"/>
        <end position="287"/>
    </location>
</feature>
<dbReference type="GO" id="GO:0006412">
    <property type="term" value="P:translation"/>
    <property type="evidence" value="ECO:0007669"/>
    <property type="project" value="TreeGrafter"/>
</dbReference>
<feature type="domain" description="S1 motif" evidence="5">
    <location>
        <begin position="301"/>
        <end position="369"/>
    </location>
</feature>
<dbReference type="PROSITE" id="PS50126">
    <property type="entry name" value="S1"/>
    <property type="match status" value="3"/>
</dbReference>
<protein>
    <submittedName>
        <fullName evidence="6">30S ribosomal protein S1 homolog B</fullName>
    </submittedName>
</protein>
<dbReference type="InterPro" id="IPR003029">
    <property type="entry name" value="S1_domain"/>
</dbReference>
<dbReference type="CDD" id="cd04465">
    <property type="entry name" value="S1_RPS1_repeat_ec2_hs2"/>
    <property type="match status" value="1"/>
</dbReference>
<dbReference type="GO" id="GO:0003735">
    <property type="term" value="F:structural constituent of ribosome"/>
    <property type="evidence" value="ECO:0007669"/>
    <property type="project" value="TreeGrafter"/>
</dbReference>
<feature type="compositionally biased region" description="Low complexity" evidence="4">
    <location>
        <begin position="9"/>
        <end position="22"/>
    </location>
</feature>
<dbReference type="GO" id="GO:0005840">
    <property type="term" value="C:ribosome"/>
    <property type="evidence" value="ECO:0007669"/>
    <property type="project" value="UniProtKB-KW"/>
</dbReference>
<evidence type="ECO:0000256" key="2">
    <source>
        <dbReference type="ARBA" id="ARBA00022980"/>
    </source>
</evidence>
<evidence type="ECO:0000256" key="1">
    <source>
        <dbReference type="ARBA" id="ARBA00006767"/>
    </source>
</evidence>
<dbReference type="GO" id="GO:0003729">
    <property type="term" value="F:mRNA binding"/>
    <property type="evidence" value="ECO:0007669"/>
    <property type="project" value="TreeGrafter"/>
</dbReference>
<gene>
    <name evidence="6" type="primary">rps1b</name>
</gene>
<accession>Q0QKF1</accession>
<proteinExistence type="inferred from homology"/>
<dbReference type="CDD" id="cd05687">
    <property type="entry name" value="S1_RPS1_repeat_ec1_hs1"/>
    <property type="match status" value="1"/>
</dbReference>
<dbReference type="InterPro" id="IPR012340">
    <property type="entry name" value="NA-bd_OB-fold"/>
</dbReference>
<dbReference type="AlphaFoldDB" id="Q0QKF1"/>
<dbReference type="GO" id="GO:1990904">
    <property type="term" value="C:ribonucleoprotein complex"/>
    <property type="evidence" value="ECO:0007669"/>
    <property type="project" value="UniProtKB-KW"/>
</dbReference>
<evidence type="ECO:0000256" key="3">
    <source>
        <dbReference type="ARBA" id="ARBA00023274"/>
    </source>
</evidence>
<evidence type="ECO:0000259" key="5">
    <source>
        <dbReference type="PROSITE" id="PS50126"/>
    </source>
</evidence>